<feature type="domain" description="FecR protein" evidence="2">
    <location>
        <begin position="178"/>
        <end position="273"/>
    </location>
</feature>
<dbReference type="InterPro" id="IPR006860">
    <property type="entry name" value="FecR"/>
</dbReference>
<protein>
    <submittedName>
        <fullName evidence="4">DUF4974 domain-containing protein</fullName>
    </submittedName>
</protein>
<reference evidence="4 5" key="1">
    <citation type="submission" date="2018-08" db="EMBL/GenBank/DDBJ databases">
        <title>A genome reference for cultivated species of the human gut microbiota.</title>
        <authorList>
            <person name="Zou Y."/>
            <person name="Xue W."/>
            <person name="Luo G."/>
        </authorList>
    </citation>
    <scope>NUCLEOTIDE SEQUENCE [LARGE SCALE GENOMIC DNA]</scope>
    <source>
        <strain evidence="4 5">AF14-49</strain>
    </source>
</reference>
<dbReference type="FunFam" id="2.60.120.1440:FF:000001">
    <property type="entry name" value="Putative anti-sigma factor"/>
    <property type="match status" value="1"/>
</dbReference>
<proteinExistence type="predicted"/>
<dbReference type="PANTHER" id="PTHR30273">
    <property type="entry name" value="PERIPLASMIC SIGNAL SENSOR AND SIGMA FACTOR ACTIVATOR FECR-RELATED"/>
    <property type="match status" value="1"/>
</dbReference>
<dbReference type="Pfam" id="PF04773">
    <property type="entry name" value="FecR"/>
    <property type="match status" value="1"/>
</dbReference>
<dbReference type="Pfam" id="PF16344">
    <property type="entry name" value="FecR_C"/>
    <property type="match status" value="1"/>
</dbReference>
<evidence type="ECO:0000259" key="2">
    <source>
        <dbReference type="Pfam" id="PF04773"/>
    </source>
</evidence>
<dbReference type="Gene3D" id="3.55.50.30">
    <property type="match status" value="1"/>
</dbReference>
<dbReference type="RefSeq" id="WP_118259734.1">
    <property type="nucleotide sequence ID" value="NZ_CAJUBB010000068.1"/>
</dbReference>
<dbReference type="PANTHER" id="PTHR30273:SF2">
    <property type="entry name" value="PROTEIN FECR"/>
    <property type="match status" value="1"/>
</dbReference>
<dbReference type="InterPro" id="IPR012373">
    <property type="entry name" value="Ferrdict_sens_TM"/>
</dbReference>
<accession>A0A412X2D1</accession>
<name>A0A412X2D1_9BACT</name>
<evidence type="ECO:0000256" key="1">
    <source>
        <dbReference type="SAM" id="Phobius"/>
    </source>
</evidence>
<comment type="caution">
    <text evidence="4">The sequence shown here is derived from an EMBL/GenBank/DDBJ whole genome shotgun (WGS) entry which is preliminary data.</text>
</comment>
<gene>
    <name evidence="4" type="ORF">DWW18_07780</name>
</gene>
<sequence length="391" mass="45271">MKYNEKDIEFANQILTRRNELDNELVEAWMSNPLHVEMLKEFVAIREEYTNWDFEIIKGEERERLQRAITRRKKRQLVMRWSVAASVILCVALSALYLWNDSDWFFEQKFPQQANWEQSKLAEVELILADGKRVPLGGSGRQIQDHGVSGIKDDSLQGLTYVQAKALDEKVTVVLYNTLKVPTGGFYQLELSDGTRVWLNAESELRFPVQFGTGEREVYLKGEAYFDVRKDVARRFIVHLKESNVTVLGTSFNIKAYGDEDYIYTTLVEGKVRFTSEKEHEEVTLRPGMQSVLNLKSGKTELKEVEVEQFTAWRQGRFVFPSTTLGDLMCQLKRWYDIDVVYLSPEAKGYEFRGAINRDMDLKNVLAIVEKTSNVVFDINGRTIKVTIKNE</sequence>
<keyword evidence="1" id="KW-0812">Transmembrane</keyword>
<dbReference type="InterPro" id="IPR032508">
    <property type="entry name" value="FecR_C"/>
</dbReference>
<evidence type="ECO:0000259" key="3">
    <source>
        <dbReference type="Pfam" id="PF16344"/>
    </source>
</evidence>
<evidence type="ECO:0000313" key="5">
    <source>
        <dbReference type="Proteomes" id="UP000283589"/>
    </source>
</evidence>
<feature type="transmembrane region" description="Helical" evidence="1">
    <location>
        <begin position="77"/>
        <end position="99"/>
    </location>
</feature>
<dbReference type="EMBL" id="QRZA01000007">
    <property type="protein sequence ID" value="RGV34573.1"/>
    <property type="molecule type" value="Genomic_DNA"/>
</dbReference>
<organism evidence="4 5">
    <name type="scientific">Butyricimonas virosa</name>
    <dbReference type="NCBI Taxonomy" id="544645"/>
    <lineage>
        <taxon>Bacteria</taxon>
        <taxon>Pseudomonadati</taxon>
        <taxon>Bacteroidota</taxon>
        <taxon>Bacteroidia</taxon>
        <taxon>Bacteroidales</taxon>
        <taxon>Odoribacteraceae</taxon>
        <taxon>Butyricimonas</taxon>
    </lineage>
</organism>
<keyword evidence="1" id="KW-1133">Transmembrane helix</keyword>
<dbReference type="GO" id="GO:0016989">
    <property type="term" value="F:sigma factor antagonist activity"/>
    <property type="evidence" value="ECO:0007669"/>
    <property type="project" value="TreeGrafter"/>
</dbReference>
<feature type="domain" description="Protein FecR C-terminal" evidence="3">
    <location>
        <begin position="317"/>
        <end position="386"/>
    </location>
</feature>
<dbReference type="Proteomes" id="UP000283589">
    <property type="component" value="Unassembled WGS sequence"/>
</dbReference>
<dbReference type="AlphaFoldDB" id="A0A412X2D1"/>
<dbReference type="Gene3D" id="2.60.120.1440">
    <property type="match status" value="1"/>
</dbReference>
<evidence type="ECO:0000313" key="4">
    <source>
        <dbReference type="EMBL" id="RGV34573.1"/>
    </source>
</evidence>
<keyword evidence="1" id="KW-0472">Membrane</keyword>
<dbReference type="STRING" id="1121130.GCA_000519105_00803"/>